<reference evidence="1 2" key="1">
    <citation type="submission" date="2016-10" db="EMBL/GenBank/DDBJ databases">
        <title>Complete Genome Sequence of Peptococcaceae strain DCMF.</title>
        <authorList>
            <person name="Edwards R.J."/>
            <person name="Holland S.I."/>
            <person name="Deshpande N.P."/>
            <person name="Wong Y.K."/>
            <person name="Ertan H."/>
            <person name="Manefield M."/>
            <person name="Russell T.L."/>
            <person name="Lee M.J."/>
        </authorList>
    </citation>
    <scope>NUCLEOTIDE SEQUENCE [LARGE SCALE GENOMIC DNA]</scope>
    <source>
        <strain evidence="1 2">DCMF</strain>
    </source>
</reference>
<evidence type="ECO:0000313" key="1">
    <source>
        <dbReference type="EMBL" id="ATW27929.1"/>
    </source>
</evidence>
<dbReference type="Proteomes" id="UP000323521">
    <property type="component" value="Chromosome"/>
</dbReference>
<dbReference type="KEGG" id="fwa:DCMF_27090"/>
<organism evidence="1 2">
    <name type="scientific">Formimonas warabiya</name>
    <dbReference type="NCBI Taxonomy" id="1761012"/>
    <lineage>
        <taxon>Bacteria</taxon>
        <taxon>Bacillati</taxon>
        <taxon>Bacillota</taxon>
        <taxon>Clostridia</taxon>
        <taxon>Eubacteriales</taxon>
        <taxon>Peptococcaceae</taxon>
        <taxon>Candidatus Formimonas</taxon>
    </lineage>
</organism>
<proteinExistence type="predicted"/>
<gene>
    <name evidence="1" type="ORF">DCMF_27090</name>
</gene>
<keyword evidence="2" id="KW-1185">Reference proteome</keyword>
<dbReference type="AlphaFoldDB" id="A0A3G1KZW5"/>
<evidence type="ECO:0000313" key="2">
    <source>
        <dbReference type="Proteomes" id="UP000323521"/>
    </source>
</evidence>
<accession>A0A3G1KZW5</accession>
<dbReference type="EMBL" id="CP017634">
    <property type="protein sequence ID" value="ATW27929.1"/>
    <property type="molecule type" value="Genomic_DNA"/>
</dbReference>
<name>A0A3G1KZW5_FORW1</name>
<dbReference type="RefSeq" id="WP_148137323.1">
    <property type="nucleotide sequence ID" value="NZ_CP017634.1"/>
</dbReference>
<sequence>MKEINAFIADYKSSGLYKDMYDRWIRGGDLTMPEIEKPKNPTMKLVMGTSGLNEPMNYFPPGGKAFSSGTKG</sequence>
<protein>
    <submittedName>
        <fullName evidence="1">Uncharacterized protein</fullName>
    </submittedName>
</protein>